<comment type="caution">
    <text evidence="9">The sequence shown here is derived from an EMBL/GenBank/DDBJ whole genome shotgun (WGS) entry which is preliminary data.</text>
</comment>
<evidence type="ECO:0000256" key="1">
    <source>
        <dbReference type="ARBA" id="ARBA00004651"/>
    </source>
</evidence>
<keyword evidence="2" id="KW-1003">Cell membrane</keyword>
<proteinExistence type="predicted"/>
<dbReference type="Proteomes" id="UP000295367">
    <property type="component" value="Unassembled WGS sequence"/>
</dbReference>
<keyword evidence="7 8" id="KW-0472">Membrane</keyword>
<protein>
    <submittedName>
        <fullName evidence="9">Exosortase family protein XrtM</fullName>
    </submittedName>
</protein>
<dbReference type="InterPro" id="IPR019127">
    <property type="entry name" value="Exosortase"/>
</dbReference>
<keyword evidence="4 8" id="KW-0812">Transmembrane</keyword>
<keyword evidence="10" id="KW-1185">Reference proteome</keyword>
<sequence>MALNNLLNPVMHRVERPRMFARELRFALLFLLAFFLLQYGYSASRGTAFEHLVIDVATVRPSAAMINLIAPKEQAQATGHRIVSPLGGLSILNGCEGTESIFLLLAAIVAFSAPWKHKLRGALLGTVFIYLLNQGRIVSLYFAAHYNRHWFDLLHGTIAPTLIIVLGCVFFLWWASRDAAVGNEPAYPA</sequence>
<evidence type="ECO:0000313" key="10">
    <source>
        <dbReference type="Proteomes" id="UP000295367"/>
    </source>
</evidence>
<dbReference type="AlphaFoldDB" id="A0A4R3Y9D8"/>
<dbReference type="RefSeq" id="WP_223248223.1">
    <property type="nucleotide sequence ID" value="NZ_BHVT01000019.1"/>
</dbReference>
<evidence type="ECO:0000256" key="3">
    <source>
        <dbReference type="ARBA" id="ARBA00022670"/>
    </source>
</evidence>
<accession>A0A4R3Y9D8</accession>
<evidence type="ECO:0000256" key="6">
    <source>
        <dbReference type="ARBA" id="ARBA00022989"/>
    </source>
</evidence>
<keyword evidence="5" id="KW-0378">Hydrolase</keyword>
<feature type="transmembrane region" description="Helical" evidence="8">
    <location>
        <begin position="156"/>
        <end position="175"/>
    </location>
</feature>
<evidence type="ECO:0000256" key="7">
    <source>
        <dbReference type="ARBA" id="ARBA00023136"/>
    </source>
</evidence>
<feature type="transmembrane region" description="Helical" evidence="8">
    <location>
        <begin position="97"/>
        <end position="115"/>
    </location>
</feature>
<dbReference type="NCBIfam" id="TIGR04178">
    <property type="entry name" value="exo_archaeo"/>
    <property type="match status" value="1"/>
</dbReference>
<dbReference type="EMBL" id="SMCO01000004">
    <property type="protein sequence ID" value="TCV88211.1"/>
    <property type="molecule type" value="Genomic_DNA"/>
</dbReference>
<keyword evidence="6 8" id="KW-1133">Transmembrane helix</keyword>
<keyword evidence="3" id="KW-0645">Protease</keyword>
<evidence type="ECO:0000256" key="2">
    <source>
        <dbReference type="ARBA" id="ARBA00022475"/>
    </source>
</evidence>
<dbReference type="GO" id="GO:0006508">
    <property type="term" value="P:proteolysis"/>
    <property type="evidence" value="ECO:0007669"/>
    <property type="project" value="UniProtKB-KW"/>
</dbReference>
<evidence type="ECO:0000256" key="4">
    <source>
        <dbReference type="ARBA" id="ARBA00022692"/>
    </source>
</evidence>
<evidence type="ECO:0000256" key="5">
    <source>
        <dbReference type="ARBA" id="ARBA00022801"/>
    </source>
</evidence>
<feature type="transmembrane region" description="Helical" evidence="8">
    <location>
        <begin position="122"/>
        <end position="144"/>
    </location>
</feature>
<name>A0A4R3Y9D8_9PROT</name>
<comment type="subcellular location">
    <subcellularLocation>
        <location evidence="1">Cell membrane</location>
        <topology evidence="1">Multi-pass membrane protein</topology>
    </subcellularLocation>
</comment>
<evidence type="ECO:0000313" key="9">
    <source>
        <dbReference type="EMBL" id="TCV88211.1"/>
    </source>
</evidence>
<dbReference type="Pfam" id="PF09721">
    <property type="entry name" value="Exosortase_EpsH"/>
    <property type="match status" value="1"/>
</dbReference>
<reference evidence="9 10" key="1">
    <citation type="submission" date="2019-03" db="EMBL/GenBank/DDBJ databases">
        <title>Genomic Encyclopedia of Type Strains, Phase IV (KMG-IV): sequencing the most valuable type-strain genomes for metagenomic binning, comparative biology and taxonomic classification.</title>
        <authorList>
            <person name="Goeker M."/>
        </authorList>
    </citation>
    <scope>NUCLEOTIDE SEQUENCE [LARGE SCALE GENOMIC DNA]</scope>
    <source>
        <strain evidence="9 10">DSM 100309</strain>
    </source>
</reference>
<evidence type="ECO:0000256" key="8">
    <source>
        <dbReference type="SAM" id="Phobius"/>
    </source>
</evidence>
<gene>
    <name evidence="9" type="ORF">EDC63_104168</name>
</gene>
<dbReference type="GO" id="GO:0005886">
    <property type="term" value="C:plasma membrane"/>
    <property type="evidence" value="ECO:0007669"/>
    <property type="project" value="UniProtKB-SubCell"/>
</dbReference>
<dbReference type="InterPro" id="IPR026392">
    <property type="entry name" value="Exo/Archaeosortase_dom"/>
</dbReference>
<dbReference type="GO" id="GO:0008233">
    <property type="term" value="F:peptidase activity"/>
    <property type="evidence" value="ECO:0007669"/>
    <property type="project" value="UniProtKB-KW"/>
</dbReference>
<organism evidence="9 10">
    <name type="scientific">Sulfurirhabdus autotrophica</name>
    <dbReference type="NCBI Taxonomy" id="1706046"/>
    <lineage>
        <taxon>Bacteria</taxon>
        <taxon>Pseudomonadati</taxon>
        <taxon>Pseudomonadota</taxon>
        <taxon>Betaproteobacteria</taxon>
        <taxon>Nitrosomonadales</taxon>
        <taxon>Sulfuricellaceae</taxon>
        <taxon>Sulfurirhabdus</taxon>
    </lineage>
</organism>